<dbReference type="Pfam" id="PF17928">
    <property type="entry name" value="TetR_C_22"/>
    <property type="match status" value="1"/>
</dbReference>
<dbReference type="InterPro" id="IPR001647">
    <property type="entry name" value="HTH_TetR"/>
</dbReference>
<name>A0A511N338_DEIC1</name>
<organism evidence="4 5">
    <name type="scientific">Deinococcus cellulosilyticus (strain DSM 18568 / NBRC 106333 / KACC 11606 / 5516J-15)</name>
    <dbReference type="NCBI Taxonomy" id="1223518"/>
    <lineage>
        <taxon>Bacteria</taxon>
        <taxon>Thermotogati</taxon>
        <taxon>Deinococcota</taxon>
        <taxon>Deinococci</taxon>
        <taxon>Deinococcales</taxon>
        <taxon>Deinococcaceae</taxon>
        <taxon>Deinococcus</taxon>
    </lineage>
</organism>
<dbReference type="InterPro" id="IPR041674">
    <property type="entry name" value="TetR_C_22"/>
</dbReference>
<dbReference type="EMBL" id="BJXB01000009">
    <property type="protein sequence ID" value="GEM46821.1"/>
    <property type="molecule type" value="Genomic_DNA"/>
</dbReference>
<comment type="caution">
    <text evidence="4">The sequence shown here is derived from an EMBL/GenBank/DDBJ whole genome shotgun (WGS) entry which is preliminary data.</text>
</comment>
<evidence type="ECO:0000256" key="2">
    <source>
        <dbReference type="PROSITE-ProRule" id="PRU00335"/>
    </source>
</evidence>
<dbReference type="GO" id="GO:0000976">
    <property type="term" value="F:transcription cis-regulatory region binding"/>
    <property type="evidence" value="ECO:0007669"/>
    <property type="project" value="TreeGrafter"/>
</dbReference>
<keyword evidence="5" id="KW-1185">Reference proteome</keyword>
<reference evidence="4 5" key="1">
    <citation type="submission" date="2019-07" db="EMBL/GenBank/DDBJ databases">
        <title>Whole genome shotgun sequence of Deinococcus cellulosilyticus NBRC 106333.</title>
        <authorList>
            <person name="Hosoyama A."/>
            <person name="Uohara A."/>
            <person name="Ohji S."/>
            <person name="Ichikawa N."/>
        </authorList>
    </citation>
    <scope>NUCLEOTIDE SEQUENCE [LARGE SCALE GENOMIC DNA]</scope>
    <source>
        <strain evidence="4 5">NBRC 106333</strain>
    </source>
</reference>
<proteinExistence type="predicted"/>
<keyword evidence="1 2" id="KW-0238">DNA-binding</keyword>
<evidence type="ECO:0000259" key="3">
    <source>
        <dbReference type="PROSITE" id="PS50977"/>
    </source>
</evidence>
<dbReference type="Gene3D" id="1.10.357.10">
    <property type="entry name" value="Tetracycline Repressor, domain 2"/>
    <property type="match status" value="1"/>
</dbReference>
<accession>A0A511N338</accession>
<dbReference type="GO" id="GO:0003700">
    <property type="term" value="F:DNA-binding transcription factor activity"/>
    <property type="evidence" value="ECO:0007669"/>
    <property type="project" value="TreeGrafter"/>
</dbReference>
<dbReference type="PROSITE" id="PS50977">
    <property type="entry name" value="HTH_TETR_2"/>
    <property type="match status" value="1"/>
</dbReference>
<protein>
    <submittedName>
        <fullName evidence="4">TetR family transcriptional regulator</fullName>
    </submittedName>
</protein>
<dbReference type="RefSeq" id="WP_222594752.1">
    <property type="nucleotide sequence ID" value="NZ_BJXB01000009.1"/>
</dbReference>
<dbReference type="PANTHER" id="PTHR30055">
    <property type="entry name" value="HTH-TYPE TRANSCRIPTIONAL REGULATOR RUTR"/>
    <property type="match status" value="1"/>
</dbReference>
<gene>
    <name evidence="4" type="ORF">DC3_24560</name>
</gene>
<dbReference type="SUPFAM" id="SSF46689">
    <property type="entry name" value="Homeodomain-like"/>
    <property type="match status" value="1"/>
</dbReference>
<dbReference type="InterPro" id="IPR050109">
    <property type="entry name" value="HTH-type_TetR-like_transc_reg"/>
</dbReference>
<dbReference type="AlphaFoldDB" id="A0A511N338"/>
<feature type="domain" description="HTH tetR-type" evidence="3">
    <location>
        <begin position="24"/>
        <end position="84"/>
    </location>
</feature>
<evidence type="ECO:0000313" key="4">
    <source>
        <dbReference type="EMBL" id="GEM46821.1"/>
    </source>
</evidence>
<dbReference type="Pfam" id="PF00440">
    <property type="entry name" value="TetR_N"/>
    <property type="match status" value="1"/>
</dbReference>
<evidence type="ECO:0000256" key="1">
    <source>
        <dbReference type="ARBA" id="ARBA00023125"/>
    </source>
</evidence>
<dbReference type="Proteomes" id="UP000321306">
    <property type="component" value="Unassembled WGS sequence"/>
</dbReference>
<feature type="DNA-binding region" description="H-T-H motif" evidence="2">
    <location>
        <begin position="47"/>
        <end position="66"/>
    </location>
</feature>
<evidence type="ECO:0000313" key="5">
    <source>
        <dbReference type="Proteomes" id="UP000321306"/>
    </source>
</evidence>
<dbReference type="PANTHER" id="PTHR30055:SF226">
    <property type="entry name" value="HTH-TYPE TRANSCRIPTIONAL REGULATOR PKSA"/>
    <property type="match status" value="1"/>
</dbReference>
<dbReference type="InterPro" id="IPR009057">
    <property type="entry name" value="Homeodomain-like_sf"/>
</dbReference>
<sequence length="214" mass="24157">MADSGTPPTPGPQVRRIPTQRRSIERVERILNVARQLIAEQGSLNLRMSEVAEKAEISIGSLYQYFPDRGSIIGALAEHYNAEGRKCVERELSQVHSMADLKAAFETIVDEYHQMYLDEPVMRDLWGATQVDPQLQALDAADMQSHTEMMQKVLLRLFPDQSETELQRVSLLTMQLTATAVRLTLTLDEEEGRALLRTYKKLVLDNLMAVCTAP</sequence>
<dbReference type="PRINTS" id="PR00455">
    <property type="entry name" value="HTHTETR"/>
</dbReference>